<proteinExistence type="predicted"/>
<name>S3Z7U5_9ACTN</name>
<evidence type="ECO:0000313" key="3">
    <source>
        <dbReference type="Proteomes" id="UP000014629"/>
    </source>
</evidence>
<keyword evidence="1" id="KW-0812">Transmembrane</keyword>
<feature type="transmembrane region" description="Helical" evidence="1">
    <location>
        <begin position="60"/>
        <end position="80"/>
    </location>
</feature>
<reference evidence="2 3" key="1">
    <citation type="submission" date="2013-02" db="EMBL/GenBank/DDBJ databases">
        <title>Draft Genome Sequence of Streptomyces aurantiacus, Which Produces Setomimycin.</title>
        <authorList>
            <person name="Gruening B.A."/>
            <person name="Praeg A."/>
            <person name="Erxleben A."/>
            <person name="Guenther S."/>
            <person name="Mueller M."/>
        </authorList>
    </citation>
    <scope>NUCLEOTIDE SEQUENCE [LARGE SCALE GENOMIC DNA]</scope>
    <source>
        <strain evidence="2 3">JA 4570</strain>
    </source>
</reference>
<accession>S3Z7U5</accession>
<protein>
    <submittedName>
        <fullName evidence="2">Uncharacterized protein</fullName>
    </submittedName>
</protein>
<dbReference type="Proteomes" id="UP000014629">
    <property type="component" value="Unassembled WGS sequence"/>
</dbReference>
<comment type="caution">
    <text evidence="2">The sequence shown here is derived from an EMBL/GenBank/DDBJ whole genome shotgun (WGS) entry which is preliminary data.</text>
</comment>
<keyword evidence="1" id="KW-0472">Membrane</keyword>
<dbReference type="RefSeq" id="WP_016645816.1">
    <property type="nucleotide sequence ID" value="NZ_AOPZ01000562.1"/>
</dbReference>
<keyword evidence="3" id="KW-1185">Reference proteome</keyword>
<dbReference type="AlphaFoldDB" id="S3Z7U5"/>
<keyword evidence="1" id="KW-1133">Transmembrane helix</keyword>
<gene>
    <name evidence="2" type="ORF">STRAU_7710</name>
</gene>
<evidence type="ECO:0000313" key="2">
    <source>
        <dbReference type="EMBL" id="EPH39223.1"/>
    </source>
</evidence>
<feature type="transmembrane region" description="Helical" evidence="1">
    <location>
        <begin position="36"/>
        <end position="54"/>
    </location>
</feature>
<organism evidence="2 3">
    <name type="scientific">Streptomyces aurantiacus JA 4570</name>
    <dbReference type="NCBI Taxonomy" id="1286094"/>
    <lineage>
        <taxon>Bacteria</taxon>
        <taxon>Bacillati</taxon>
        <taxon>Actinomycetota</taxon>
        <taxon>Actinomycetes</taxon>
        <taxon>Kitasatosporales</taxon>
        <taxon>Streptomycetaceae</taxon>
        <taxon>Streptomyces</taxon>
        <taxon>Streptomyces aurantiacus group</taxon>
    </lineage>
</organism>
<sequence>MATVREAIGGKGAFRTGLPSRLAKGPEKSGDGCMHFAEGMVLVGLALAWAYMGVDQGKPLYVGGGVGLAVLLFVGTLVVVRGDGRERAAERGGAERADAFWLPAHYCRGCVSVFCPQGAPWQGLLTPEQFKKLVWSEAGYADQLAPVDKARDAEVPPGAVPGR</sequence>
<dbReference type="PATRIC" id="fig|1286094.4.peg.7635"/>
<dbReference type="EMBL" id="AOPZ01000562">
    <property type="protein sequence ID" value="EPH39223.1"/>
    <property type="molecule type" value="Genomic_DNA"/>
</dbReference>
<evidence type="ECO:0000256" key="1">
    <source>
        <dbReference type="SAM" id="Phobius"/>
    </source>
</evidence>